<organism evidence="2 3">
    <name type="scientific">Botrytis elliptica</name>
    <dbReference type="NCBI Taxonomy" id="278938"/>
    <lineage>
        <taxon>Eukaryota</taxon>
        <taxon>Fungi</taxon>
        <taxon>Dikarya</taxon>
        <taxon>Ascomycota</taxon>
        <taxon>Pezizomycotina</taxon>
        <taxon>Leotiomycetes</taxon>
        <taxon>Helotiales</taxon>
        <taxon>Sclerotiniaceae</taxon>
        <taxon>Botrytis</taxon>
    </lineage>
</organism>
<dbReference type="Pfam" id="PF24809">
    <property type="entry name" value="DUF7708"/>
    <property type="match status" value="1"/>
</dbReference>
<dbReference type="STRING" id="278938.A0A4Z1JAE6"/>
<accession>A0A4Z1JAE6</accession>
<dbReference type="EMBL" id="PQXM01000681">
    <property type="protein sequence ID" value="TGO70691.1"/>
    <property type="molecule type" value="Genomic_DNA"/>
</dbReference>
<dbReference type="InterPro" id="IPR056125">
    <property type="entry name" value="DUF7708"/>
</dbReference>
<dbReference type="OrthoDB" id="5389929at2759"/>
<proteinExistence type="predicted"/>
<sequence length="431" mass="49822">MAHTSSQTGKRFREAVRVSVLRRKRYSKIEKEAVNISSKDRFDSVWNQVNHEKTRFDENYEKVCGLISKKCQDTSVAMQDFMKKFSPILEIIKTFASPYGTVAFGTISILFVISQSKHELEQQVGSTISAIKDRLPGLQVYQHIYTDKKELDVKLQGQIVMAYQEFIEYCILATRCYKKLPIKLQKAKQDGRVRTFQNALELSSFSAESHRDKSEKYCEDLNSNRQLNMHYLQHMQGEKLRSFKAGFEYQAWKEVECWLSPIATSTIHELSQNGCYLAYDIVIDGKRAHEVLSLILLQLLRLKSDTLNDENQYSELSGDLETYRLFGGEGKHSNENDEAKLNVLQNIAARIIGFFEPSEIVYIIIDRVDRCSQSLSNHRKALLDAFVKMVEAADCKLKVLTVINGYDWDSRYYGLENRRGKRCVMEQALKF</sequence>
<evidence type="ECO:0000313" key="3">
    <source>
        <dbReference type="Proteomes" id="UP000297229"/>
    </source>
</evidence>
<feature type="domain" description="DUF7708" evidence="1">
    <location>
        <begin position="78"/>
        <end position="180"/>
    </location>
</feature>
<dbReference type="Proteomes" id="UP000297229">
    <property type="component" value="Unassembled WGS sequence"/>
</dbReference>
<evidence type="ECO:0000259" key="1">
    <source>
        <dbReference type="Pfam" id="PF24809"/>
    </source>
</evidence>
<gene>
    <name evidence="2" type="ORF">BELL_0683g00030</name>
</gene>
<dbReference type="AlphaFoldDB" id="A0A4Z1JAE6"/>
<evidence type="ECO:0000313" key="2">
    <source>
        <dbReference type="EMBL" id="TGO70691.1"/>
    </source>
</evidence>
<name>A0A4Z1JAE6_9HELO</name>
<comment type="caution">
    <text evidence="2">The sequence shown here is derived from an EMBL/GenBank/DDBJ whole genome shotgun (WGS) entry which is preliminary data.</text>
</comment>
<reference evidence="2 3" key="1">
    <citation type="submission" date="2017-12" db="EMBL/GenBank/DDBJ databases">
        <title>Comparative genomics of Botrytis spp.</title>
        <authorList>
            <person name="Valero-Jimenez C.A."/>
            <person name="Tapia P."/>
            <person name="Veloso J."/>
            <person name="Silva-Moreno E."/>
            <person name="Staats M."/>
            <person name="Valdes J.H."/>
            <person name="Van Kan J.A.L."/>
        </authorList>
    </citation>
    <scope>NUCLEOTIDE SEQUENCE [LARGE SCALE GENOMIC DNA]</scope>
    <source>
        <strain evidence="2 3">Be9601</strain>
    </source>
</reference>
<keyword evidence="3" id="KW-1185">Reference proteome</keyword>
<protein>
    <recommendedName>
        <fullName evidence="1">DUF7708 domain-containing protein</fullName>
    </recommendedName>
</protein>